<accession>W5MCS1</accession>
<dbReference type="Pfam" id="PF07686">
    <property type="entry name" value="V-set"/>
    <property type="match status" value="1"/>
</dbReference>
<dbReference type="GO" id="GO:0042571">
    <property type="term" value="C:immunoglobulin complex, circulating"/>
    <property type="evidence" value="ECO:0000318"/>
    <property type="project" value="GO_Central"/>
</dbReference>
<dbReference type="GO" id="GO:0019731">
    <property type="term" value="P:antibacterial humoral response"/>
    <property type="evidence" value="ECO:0000318"/>
    <property type="project" value="GO_Central"/>
</dbReference>
<dbReference type="SMART" id="SM00409">
    <property type="entry name" value="IG"/>
    <property type="match status" value="1"/>
</dbReference>
<dbReference type="SMART" id="SM00407">
    <property type="entry name" value="IGc1"/>
    <property type="match status" value="1"/>
</dbReference>
<reference evidence="5" key="2">
    <citation type="submission" date="2025-08" db="UniProtKB">
        <authorList>
            <consortium name="Ensembl"/>
        </authorList>
    </citation>
    <scope>IDENTIFICATION</scope>
</reference>
<dbReference type="AlphaFoldDB" id="W5MCS1"/>
<dbReference type="GO" id="GO:0003823">
    <property type="term" value="F:antigen binding"/>
    <property type="evidence" value="ECO:0000318"/>
    <property type="project" value="GO_Central"/>
</dbReference>
<dbReference type="GO" id="GO:0034987">
    <property type="term" value="F:immunoglobulin receptor binding"/>
    <property type="evidence" value="ECO:0000318"/>
    <property type="project" value="GO_Central"/>
</dbReference>
<keyword evidence="3" id="KW-1133">Transmembrane helix</keyword>
<dbReference type="InterPro" id="IPR050380">
    <property type="entry name" value="Immune_Resp_Modulators"/>
</dbReference>
<dbReference type="InParanoid" id="W5MCS1"/>
<keyword evidence="1" id="KW-0393">Immunoglobulin domain</keyword>
<organism evidence="5 6">
    <name type="scientific">Lepisosteus oculatus</name>
    <name type="common">Spotted gar</name>
    <dbReference type="NCBI Taxonomy" id="7918"/>
    <lineage>
        <taxon>Eukaryota</taxon>
        <taxon>Metazoa</taxon>
        <taxon>Chordata</taxon>
        <taxon>Craniata</taxon>
        <taxon>Vertebrata</taxon>
        <taxon>Euteleostomi</taxon>
        <taxon>Actinopterygii</taxon>
        <taxon>Neopterygii</taxon>
        <taxon>Holostei</taxon>
        <taxon>Semionotiformes</taxon>
        <taxon>Lepisosteidae</taxon>
        <taxon>Lepisosteus</taxon>
    </lineage>
</organism>
<dbReference type="OMA" id="TFVQVIA"/>
<dbReference type="InterPro" id="IPR003006">
    <property type="entry name" value="Ig/MHC_CS"/>
</dbReference>
<dbReference type="EMBL" id="AHAT01003109">
    <property type="status" value="NOT_ANNOTATED_CDS"/>
    <property type="molecule type" value="Genomic_DNA"/>
</dbReference>
<evidence type="ECO:0000256" key="3">
    <source>
        <dbReference type="SAM" id="Phobius"/>
    </source>
</evidence>
<dbReference type="Pfam" id="PF07654">
    <property type="entry name" value="C1-set"/>
    <property type="match status" value="1"/>
</dbReference>
<protein>
    <submittedName>
        <fullName evidence="5">Tyrosine-protein phosphatase non-receptor type substrate 1-like</fullName>
    </submittedName>
</protein>
<dbReference type="eggNOG" id="ENOG502SSTX">
    <property type="taxonomic scope" value="Eukaryota"/>
</dbReference>
<reference evidence="6" key="1">
    <citation type="submission" date="2011-12" db="EMBL/GenBank/DDBJ databases">
        <title>The Draft Genome of Lepisosteus oculatus.</title>
        <authorList>
            <consortium name="The Broad Institute Genome Assembly &amp; Analysis Group"/>
            <consortium name="Computational R&amp;D Group"/>
            <consortium name="and Sequencing Platform"/>
            <person name="Di Palma F."/>
            <person name="Alfoldi J."/>
            <person name="Johnson J."/>
            <person name="Berlin A."/>
            <person name="Gnerre S."/>
            <person name="Jaffe D."/>
            <person name="MacCallum I."/>
            <person name="Young S."/>
            <person name="Walker B.J."/>
            <person name="Lander E.S."/>
            <person name="Lindblad-Toh K."/>
        </authorList>
    </citation>
    <scope>NUCLEOTIDE SEQUENCE [LARGE SCALE GENOMIC DNA]</scope>
</reference>
<evidence type="ECO:0000259" key="4">
    <source>
        <dbReference type="PROSITE" id="PS50835"/>
    </source>
</evidence>
<dbReference type="SUPFAM" id="SSF48726">
    <property type="entry name" value="Immunoglobulin"/>
    <property type="match status" value="2"/>
</dbReference>
<evidence type="ECO:0000256" key="1">
    <source>
        <dbReference type="ARBA" id="ARBA00023319"/>
    </source>
</evidence>
<dbReference type="InterPro" id="IPR003597">
    <property type="entry name" value="Ig_C1-set"/>
</dbReference>
<dbReference type="InterPro" id="IPR003599">
    <property type="entry name" value="Ig_sub"/>
</dbReference>
<reference evidence="5" key="3">
    <citation type="submission" date="2025-09" db="UniProtKB">
        <authorList>
            <consortium name="Ensembl"/>
        </authorList>
    </citation>
    <scope>IDENTIFICATION</scope>
</reference>
<dbReference type="HOGENOM" id="CLU_888404_0_0_1"/>
<dbReference type="Gene3D" id="2.60.40.10">
    <property type="entry name" value="Immunoglobulins"/>
    <property type="match status" value="2"/>
</dbReference>
<evidence type="ECO:0000313" key="6">
    <source>
        <dbReference type="Proteomes" id="UP000018468"/>
    </source>
</evidence>
<dbReference type="PROSITE" id="PS50835">
    <property type="entry name" value="IG_LIKE"/>
    <property type="match status" value="1"/>
</dbReference>
<dbReference type="InterPro" id="IPR036179">
    <property type="entry name" value="Ig-like_dom_sf"/>
</dbReference>
<dbReference type="Bgee" id="ENSLOCG00000005120">
    <property type="expression patterns" value="Expressed in pharyngeal gill and 7 other cell types or tissues"/>
</dbReference>
<dbReference type="Ensembl" id="ENSLOCT00000006188.1">
    <property type="protein sequence ID" value="ENSLOCP00000006180.1"/>
    <property type="gene ID" value="ENSLOCG00000005120.1"/>
</dbReference>
<dbReference type="InterPro" id="IPR013783">
    <property type="entry name" value="Ig-like_fold"/>
</dbReference>
<dbReference type="GeneTree" id="ENSGT00800000125277"/>
<feature type="transmembrane region" description="Helical" evidence="3">
    <location>
        <begin position="246"/>
        <end position="269"/>
    </location>
</feature>
<dbReference type="PANTHER" id="PTHR23411">
    <property type="entry name" value="TAPASIN"/>
    <property type="match status" value="1"/>
</dbReference>
<keyword evidence="3" id="KW-0812">Transmembrane</keyword>
<sequence>QIIFKMLYIVFHTYINIYYSIHGHCATVLLWTDSSQEVTAVKGQTIQIECFHINSTEGMAITLKRKTKLCYMMYGNHSWWINRCNERVILFWNNKTNTVSFTIKDSLINDSDTYTCTLEKIIPPPATVATQKSINLKVIVQPNISLSKTQQHSGNTLLVCTAQGFCSAEIDQFWFREGQPITNTTSHRNLTNNTDGSFTLTSYLSVSGPESGEVLYNCWVNHSFLKTPVTVNITLFSHKPESPQDITLPLTVTGPIVFVFLSIIVLICLKQSTSLKRALQPSSVNPSEERDIPLPETPEGVDESPLYSKLGEHCPVNCREFE</sequence>
<proteinExistence type="predicted"/>
<dbReference type="GO" id="GO:0006958">
    <property type="term" value="P:complement activation, classical pathway"/>
    <property type="evidence" value="ECO:0000318"/>
    <property type="project" value="GO_Central"/>
</dbReference>
<dbReference type="Proteomes" id="UP000018468">
    <property type="component" value="Linkage group LG3"/>
</dbReference>
<dbReference type="PROSITE" id="PS00290">
    <property type="entry name" value="IG_MHC"/>
    <property type="match status" value="1"/>
</dbReference>
<dbReference type="InterPro" id="IPR007110">
    <property type="entry name" value="Ig-like_dom"/>
</dbReference>
<evidence type="ECO:0000256" key="2">
    <source>
        <dbReference type="SAM" id="MobiDB-lite"/>
    </source>
</evidence>
<evidence type="ECO:0000313" key="5">
    <source>
        <dbReference type="Ensembl" id="ENSLOCP00000006180.1"/>
    </source>
</evidence>
<name>W5MCS1_LEPOC</name>
<keyword evidence="3" id="KW-0472">Membrane</keyword>
<feature type="region of interest" description="Disordered" evidence="2">
    <location>
        <begin position="279"/>
        <end position="306"/>
    </location>
</feature>
<dbReference type="InterPro" id="IPR013106">
    <property type="entry name" value="Ig_V-set"/>
</dbReference>
<keyword evidence="6" id="KW-1185">Reference proteome</keyword>
<feature type="domain" description="Ig-like" evidence="4">
    <location>
        <begin position="142"/>
        <end position="234"/>
    </location>
</feature>